<evidence type="ECO:0000256" key="3">
    <source>
        <dbReference type="ARBA" id="ARBA00022833"/>
    </source>
</evidence>
<dbReference type="GO" id="GO:0051603">
    <property type="term" value="P:proteolysis involved in protein catabolic process"/>
    <property type="evidence" value="ECO:0007669"/>
    <property type="project" value="TreeGrafter"/>
</dbReference>
<accession>A0A060YGS9</accession>
<evidence type="ECO:0000313" key="6">
    <source>
        <dbReference type="Proteomes" id="UP000193380"/>
    </source>
</evidence>
<dbReference type="PANTHER" id="PTHR13363">
    <property type="entry name" value="RING FINGER AND SRY DOMAIN-CONTAINING"/>
    <property type="match status" value="1"/>
</dbReference>
<reference evidence="5" key="1">
    <citation type="journal article" date="2014" name="Nat. Commun.">
        <title>The rainbow trout genome provides novel insights into evolution after whole-genome duplication in vertebrates.</title>
        <authorList>
            <person name="Berthelot C."/>
            <person name="Brunet F."/>
            <person name="Chalopin D."/>
            <person name="Juanchich A."/>
            <person name="Bernard M."/>
            <person name="Noel B."/>
            <person name="Bento P."/>
            <person name="Da Silva C."/>
            <person name="Labadie K."/>
            <person name="Alberti A."/>
            <person name="Aury J.M."/>
            <person name="Louis A."/>
            <person name="Dehais P."/>
            <person name="Bardou P."/>
            <person name="Montfort J."/>
            <person name="Klopp C."/>
            <person name="Cabau C."/>
            <person name="Gaspin C."/>
            <person name="Thorgaard G.H."/>
            <person name="Boussaha M."/>
            <person name="Quillet E."/>
            <person name="Guyomard R."/>
            <person name="Galiana D."/>
            <person name="Bobe J."/>
            <person name="Volff J.N."/>
            <person name="Genet C."/>
            <person name="Wincker P."/>
            <person name="Jaillon O."/>
            <person name="Roest Crollius H."/>
            <person name="Guiguen Y."/>
        </authorList>
    </citation>
    <scope>NUCLEOTIDE SEQUENCE [LARGE SCALE GENOMIC DNA]</scope>
</reference>
<dbReference type="PaxDb" id="8022-A0A060YGS9"/>
<keyword evidence="3" id="KW-0862">Zinc</keyword>
<dbReference type="GO" id="GO:0008270">
    <property type="term" value="F:zinc ion binding"/>
    <property type="evidence" value="ECO:0007669"/>
    <property type="project" value="UniProtKB-KW"/>
</dbReference>
<dbReference type="EMBL" id="FR911394">
    <property type="protein sequence ID" value="CDQ91118.1"/>
    <property type="molecule type" value="Genomic_DNA"/>
</dbReference>
<protein>
    <submittedName>
        <fullName evidence="5">Uncharacterized protein</fullName>
    </submittedName>
</protein>
<dbReference type="InterPro" id="IPR045129">
    <property type="entry name" value="RNF123/RKP/RSPRY1"/>
</dbReference>
<feature type="region of interest" description="Disordered" evidence="4">
    <location>
        <begin position="1"/>
        <end position="24"/>
    </location>
</feature>
<dbReference type="STRING" id="8022.A0A060YGS9"/>
<feature type="region of interest" description="Disordered" evidence="4">
    <location>
        <begin position="83"/>
        <end position="105"/>
    </location>
</feature>
<dbReference type="PANTHER" id="PTHR13363:SF5">
    <property type="entry name" value="E3 UBIQUITIN-PROTEIN LIGASE RNF123"/>
    <property type="match status" value="1"/>
</dbReference>
<evidence type="ECO:0000256" key="1">
    <source>
        <dbReference type="ARBA" id="ARBA00022723"/>
    </source>
</evidence>
<proteinExistence type="predicted"/>
<keyword evidence="2" id="KW-0863">Zinc-finger</keyword>
<sequence length="515" mass="57120">MDPAEIQATSMDDLDEEEESGSAQRPFGAVAMGGALARPSWLSSPTLGRANRFLSTAAVSLMTPRRPLAPPEKVKVRTLAVEQRTEEDIEGSHGNDGLLLGRPLEEPDHPITEKSLLEILDGIVMMYNLSVHQQLGKMVVVSDDVHEYAVALKDTEEKIARCPARRPDILEELQKSQKVFAEKLNHLSRRLAWINATIYCKDKMLDVYWLLRVCILTIQHADNTGTLFAFAPEFYLNVAMNSYSSLKNYFSPSNCMDQLPGYEDTLTQLAAILAKHFADPRIVGTDIKDSLMQALASYVCYPQSLRAVERIPEEQRVSMMRNLLAPYEQRPWAQTNWILVRLWRGCGFGYRYTRLPHLLKTKPEDTNLPSLQSKSPPPSSLSSHFSLLTVLSFPTITSSTSNNLLSLPTSLSPHLPTSLSPHLPTSLSPHLPTSLSPHLLLLSLLIPYFSLSSSPYFSLSSSPYFSLSSSPYFSLSSSLSFSPSPPTLVCCSLVCLLLSVHTHCVSLSLSPLTSL</sequence>
<dbReference type="Proteomes" id="UP000193380">
    <property type="component" value="Unassembled WGS sequence"/>
</dbReference>
<dbReference type="GO" id="GO:0005737">
    <property type="term" value="C:cytoplasm"/>
    <property type="evidence" value="ECO:0007669"/>
    <property type="project" value="TreeGrafter"/>
</dbReference>
<feature type="compositionally biased region" description="Basic and acidic residues" evidence="4">
    <location>
        <begin position="83"/>
        <end position="93"/>
    </location>
</feature>
<dbReference type="AlphaFoldDB" id="A0A060YGS9"/>
<evidence type="ECO:0000256" key="2">
    <source>
        <dbReference type="ARBA" id="ARBA00022771"/>
    </source>
</evidence>
<name>A0A060YGS9_ONCMY</name>
<gene>
    <name evidence="5" type="ORF">GSONMT00012451001</name>
</gene>
<organism evidence="5 6">
    <name type="scientific">Oncorhynchus mykiss</name>
    <name type="common">Rainbow trout</name>
    <name type="synonym">Salmo gairdneri</name>
    <dbReference type="NCBI Taxonomy" id="8022"/>
    <lineage>
        <taxon>Eukaryota</taxon>
        <taxon>Metazoa</taxon>
        <taxon>Chordata</taxon>
        <taxon>Craniata</taxon>
        <taxon>Vertebrata</taxon>
        <taxon>Euteleostomi</taxon>
        <taxon>Actinopterygii</taxon>
        <taxon>Neopterygii</taxon>
        <taxon>Teleostei</taxon>
        <taxon>Protacanthopterygii</taxon>
        <taxon>Salmoniformes</taxon>
        <taxon>Salmonidae</taxon>
        <taxon>Salmoninae</taxon>
        <taxon>Oncorhynchus</taxon>
    </lineage>
</organism>
<dbReference type="GO" id="GO:0004842">
    <property type="term" value="F:ubiquitin-protein transferase activity"/>
    <property type="evidence" value="ECO:0007669"/>
    <property type="project" value="InterPro"/>
</dbReference>
<keyword evidence="1" id="KW-0479">Metal-binding</keyword>
<evidence type="ECO:0000313" key="5">
    <source>
        <dbReference type="EMBL" id="CDQ91118.1"/>
    </source>
</evidence>
<reference evidence="5" key="2">
    <citation type="submission" date="2014-03" db="EMBL/GenBank/DDBJ databases">
        <authorList>
            <person name="Genoscope - CEA"/>
        </authorList>
    </citation>
    <scope>NUCLEOTIDE SEQUENCE</scope>
</reference>
<evidence type="ECO:0000256" key="4">
    <source>
        <dbReference type="SAM" id="MobiDB-lite"/>
    </source>
</evidence>